<keyword evidence="1" id="KW-0472">Membrane</keyword>
<keyword evidence="4" id="KW-1185">Reference proteome</keyword>
<dbReference type="EMBL" id="BMMF01000010">
    <property type="protein sequence ID" value="GGK44025.1"/>
    <property type="molecule type" value="Genomic_DNA"/>
</dbReference>
<keyword evidence="1" id="KW-0812">Transmembrane</keyword>
<evidence type="ECO:0000313" key="4">
    <source>
        <dbReference type="Proteomes" id="UP000600449"/>
    </source>
</evidence>
<evidence type="ECO:0000259" key="2">
    <source>
        <dbReference type="Pfam" id="PF09335"/>
    </source>
</evidence>
<dbReference type="InterPro" id="IPR032816">
    <property type="entry name" value="VTT_dom"/>
</dbReference>
<dbReference type="AlphaFoldDB" id="A0A917V6B6"/>
<dbReference type="Pfam" id="PF09335">
    <property type="entry name" value="VTT_dom"/>
    <property type="match status" value="1"/>
</dbReference>
<dbReference type="PANTHER" id="PTHR42709:SF4">
    <property type="entry name" value="INNER MEMBRANE PROTEIN YQAA"/>
    <property type="match status" value="1"/>
</dbReference>
<organism evidence="3 4">
    <name type="scientific">Salinarimonas ramus</name>
    <dbReference type="NCBI Taxonomy" id="690164"/>
    <lineage>
        <taxon>Bacteria</taxon>
        <taxon>Pseudomonadati</taxon>
        <taxon>Pseudomonadota</taxon>
        <taxon>Alphaproteobacteria</taxon>
        <taxon>Hyphomicrobiales</taxon>
        <taxon>Salinarimonadaceae</taxon>
        <taxon>Salinarimonas</taxon>
    </lineage>
</organism>
<feature type="domain" description="VTT" evidence="2">
    <location>
        <begin position="22"/>
        <end position="137"/>
    </location>
</feature>
<sequence length="145" mass="15239">MGDIAALAALALSAFTSATLLPGTSEAALVGLLALGETAAWLAILVATVANVAGSAVNWGIGRYLVRFRDHPRFPVSRERYARTEALYRRWGVASLLLSWTPIVGDPLTVVAGVMRTPLLLFLPIVVLAKGGRYVAVAALAEGLL</sequence>
<name>A0A917V6B6_9HYPH</name>
<keyword evidence="1" id="KW-1133">Transmembrane helix</keyword>
<dbReference type="PANTHER" id="PTHR42709">
    <property type="entry name" value="ALKALINE PHOSPHATASE LIKE PROTEIN"/>
    <property type="match status" value="1"/>
</dbReference>
<evidence type="ECO:0000313" key="3">
    <source>
        <dbReference type="EMBL" id="GGK44025.1"/>
    </source>
</evidence>
<evidence type="ECO:0000256" key="1">
    <source>
        <dbReference type="SAM" id="Phobius"/>
    </source>
</evidence>
<comment type="caution">
    <text evidence="3">The sequence shown here is derived from an EMBL/GenBank/DDBJ whole genome shotgun (WGS) entry which is preliminary data.</text>
</comment>
<accession>A0A917V6B6</accession>
<dbReference type="InterPro" id="IPR051311">
    <property type="entry name" value="DedA_domain"/>
</dbReference>
<dbReference type="Proteomes" id="UP000600449">
    <property type="component" value="Unassembled WGS sequence"/>
</dbReference>
<protein>
    <submittedName>
        <fullName evidence="3">Membrane protein</fullName>
    </submittedName>
</protein>
<feature type="transmembrane region" description="Helical" evidence="1">
    <location>
        <begin position="43"/>
        <end position="66"/>
    </location>
</feature>
<dbReference type="RefSeq" id="WP_188914433.1">
    <property type="nucleotide sequence ID" value="NZ_BMMF01000010.1"/>
</dbReference>
<reference evidence="3 4" key="1">
    <citation type="journal article" date="2014" name="Int. J. Syst. Evol. Microbiol.">
        <title>Complete genome sequence of Corynebacterium casei LMG S-19264T (=DSM 44701T), isolated from a smear-ripened cheese.</title>
        <authorList>
            <consortium name="US DOE Joint Genome Institute (JGI-PGF)"/>
            <person name="Walter F."/>
            <person name="Albersmeier A."/>
            <person name="Kalinowski J."/>
            <person name="Ruckert C."/>
        </authorList>
    </citation>
    <scope>NUCLEOTIDE SEQUENCE [LARGE SCALE GENOMIC DNA]</scope>
    <source>
        <strain evidence="3 4">CGMCC 1.9161</strain>
    </source>
</reference>
<proteinExistence type="predicted"/>
<gene>
    <name evidence="3" type="ORF">GCM10011322_33850</name>
</gene>